<organism evidence="6">
    <name type="scientific">viral metagenome</name>
    <dbReference type="NCBI Taxonomy" id="1070528"/>
    <lineage>
        <taxon>unclassified sequences</taxon>
        <taxon>metagenomes</taxon>
        <taxon>organismal metagenomes</taxon>
    </lineage>
</organism>
<evidence type="ECO:0000256" key="2">
    <source>
        <dbReference type="ARBA" id="ARBA00022670"/>
    </source>
</evidence>
<evidence type="ECO:0000313" key="6">
    <source>
        <dbReference type="EMBL" id="QJA47640.1"/>
    </source>
</evidence>
<dbReference type="NCBIfam" id="TIGR01543">
    <property type="entry name" value="proheadase_HK97"/>
    <property type="match status" value="1"/>
</dbReference>
<dbReference type="InterPro" id="IPR054613">
    <property type="entry name" value="Peptidase_S78_dom"/>
</dbReference>
<accession>A0A6H1ZKB6</accession>
<dbReference type="AlphaFoldDB" id="A0A6H1ZKB6"/>
<keyword evidence="3" id="KW-0378">Hydrolase</keyword>
<reference evidence="6" key="1">
    <citation type="submission" date="2020-03" db="EMBL/GenBank/DDBJ databases">
        <title>The deep terrestrial virosphere.</title>
        <authorList>
            <person name="Holmfeldt K."/>
            <person name="Nilsson E."/>
            <person name="Simone D."/>
            <person name="Lopez-Fernandez M."/>
            <person name="Wu X."/>
            <person name="de Brujin I."/>
            <person name="Lundin D."/>
            <person name="Andersson A."/>
            <person name="Bertilsson S."/>
            <person name="Dopson M."/>
        </authorList>
    </citation>
    <scope>NUCLEOTIDE SEQUENCE</scope>
    <source>
        <strain evidence="8">MM415A00250</strain>
        <strain evidence="7">MM415B00805</strain>
        <strain evidence="6">TM448A00708</strain>
        <strain evidence="9">TM448B00745</strain>
    </source>
</reference>
<proteinExistence type="predicted"/>
<dbReference type="EMBL" id="MT144653">
    <property type="protein sequence ID" value="QJH96493.1"/>
    <property type="molecule type" value="Genomic_DNA"/>
</dbReference>
<gene>
    <name evidence="8" type="ORF">MM415A00250_0009</name>
    <name evidence="7" type="ORF">MM415B00805_0021</name>
    <name evidence="6" type="ORF">TM448A00708_0013</name>
    <name evidence="9" type="ORF">TM448B00745_0008</name>
</gene>
<keyword evidence="2" id="KW-0645">Protease</keyword>
<dbReference type="EMBL" id="MT144051">
    <property type="protein sequence ID" value="QJA47640.1"/>
    <property type="molecule type" value="Genomic_DNA"/>
</dbReference>
<dbReference type="GO" id="GO:0008233">
    <property type="term" value="F:peptidase activity"/>
    <property type="evidence" value="ECO:0007669"/>
    <property type="project" value="UniProtKB-KW"/>
</dbReference>
<feature type="domain" description="Prohead serine protease" evidence="5">
    <location>
        <begin position="29"/>
        <end position="181"/>
    </location>
</feature>
<protein>
    <submittedName>
        <fullName evidence="6">Putative peptidase</fullName>
    </submittedName>
</protein>
<evidence type="ECO:0000313" key="9">
    <source>
        <dbReference type="EMBL" id="QJH96493.1"/>
    </source>
</evidence>
<dbReference type="Pfam" id="PF04586">
    <property type="entry name" value="Peptidase_S78"/>
    <property type="match status" value="1"/>
</dbReference>
<name>A0A6H1ZKB6_9ZZZZ</name>
<evidence type="ECO:0000259" key="5">
    <source>
        <dbReference type="Pfam" id="PF04586"/>
    </source>
</evidence>
<evidence type="ECO:0000313" key="7">
    <source>
        <dbReference type="EMBL" id="QJA62277.1"/>
    </source>
</evidence>
<dbReference type="EMBL" id="MT141466">
    <property type="protein sequence ID" value="QJA62277.1"/>
    <property type="molecule type" value="Genomic_DNA"/>
</dbReference>
<sequence length="283" mass="31384">MDDEIKSPLVPLCERGQEREIRAFEVVEMEVREDDKQPRITGHAAVFNKRANIMGLFEEEIEPGAFAEAVKKDDVRALMNHDVNFVLGRSKSGTLRMEEDEKGLAIEIDPPDTQWARDLMVSIKRRDITQMSFAFNIRDKKGEEWINEEGKLPLRKVRNVTLFDVSPVTFPAYPQTDVKVRSVYAAVGIDYDLLAGVIARSRAGADVSGDDMALVRRAIEVLGGILERGSQAGTPVPPKEGEPVSEGAFPRPGQTQGSAPTGCDGYAGWLGRMRRELEIAELS</sequence>
<evidence type="ECO:0000256" key="1">
    <source>
        <dbReference type="ARBA" id="ARBA00022612"/>
    </source>
</evidence>
<keyword evidence="1" id="KW-1188">Viral release from host cell</keyword>
<dbReference type="EMBL" id="MT142519">
    <property type="protein sequence ID" value="QJA83831.1"/>
    <property type="molecule type" value="Genomic_DNA"/>
</dbReference>
<dbReference type="GO" id="GO:0006508">
    <property type="term" value="P:proteolysis"/>
    <property type="evidence" value="ECO:0007669"/>
    <property type="project" value="UniProtKB-KW"/>
</dbReference>
<evidence type="ECO:0000256" key="3">
    <source>
        <dbReference type="ARBA" id="ARBA00022801"/>
    </source>
</evidence>
<feature type="region of interest" description="Disordered" evidence="4">
    <location>
        <begin position="229"/>
        <end position="265"/>
    </location>
</feature>
<evidence type="ECO:0000313" key="8">
    <source>
        <dbReference type="EMBL" id="QJA83831.1"/>
    </source>
</evidence>
<evidence type="ECO:0000256" key="4">
    <source>
        <dbReference type="SAM" id="MobiDB-lite"/>
    </source>
</evidence>
<dbReference type="InterPro" id="IPR006433">
    <property type="entry name" value="Prohead_protease"/>
</dbReference>